<feature type="region of interest" description="Disordered" evidence="4">
    <location>
        <begin position="207"/>
        <end position="235"/>
    </location>
</feature>
<dbReference type="PANTHER" id="PTHR23206:SF8">
    <property type="entry name" value="ANKYRIN REPEAT AND KH DOMAIN-CONTAINING 1"/>
    <property type="match status" value="1"/>
</dbReference>
<feature type="repeat" description="ANK" evidence="3">
    <location>
        <begin position="381"/>
        <end position="413"/>
    </location>
</feature>
<dbReference type="InterPro" id="IPR051631">
    <property type="entry name" value="Ankyrin-KH/SAM_domain"/>
</dbReference>
<feature type="compositionally biased region" description="Basic and acidic residues" evidence="4">
    <location>
        <begin position="502"/>
        <end position="518"/>
    </location>
</feature>
<dbReference type="PRINTS" id="PR01415">
    <property type="entry name" value="ANKYRIN"/>
</dbReference>
<keyword evidence="1" id="KW-0677">Repeat</keyword>
<proteinExistence type="predicted"/>
<keyword evidence="6" id="KW-1185">Reference proteome</keyword>
<evidence type="ECO:0000256" key="2">
    <source>
        <dbReference type="ARBA" id="ARBA00023043"/>
    </source>
</evidence>
<dbReference type="SMART" id="SM00248">
    <property type="entry name" value="ANK"/>
    <property type="match status" value="6"/>
</dbReference>
<dbReference type="InterPro" id="IPR002110">
    <property type="entry name" value="Ankyrin_rpt"/>
</dbReference>
<evidence type="ECO:0000256" key="4">
    <source>
        <dbReference type="SAM" id="MobiDB-lite"/>
    </source>
</evidence>
<dbReference type="PROSITE" id="PS50088">
    <property type="entry name" value="ANK_REPEAT"/>
    <property type="match status" value="4"/>
</dbReference>
<feature type="repeat" description="ANK" evidence="3">
    <location>
        <begin position="315"/>
        <end position="347"/>
    </location>
</feature>
<accession>A0AAD5LYV5</accession>
<dbReference type="SUPFAM" id="SSF48403">
    <property type="entry name" value="Ankyrin repeat"/>
    <property type="match status" value="1"/>
</dbReference>
<gene>
    <name evidence="5" type="ORF">P43SY_004151</name>
</gene>
<name>A0AAD5LYV5_PYTIN</name>
<dbReference type="InterPro" id="IPR036770">
    <property type="entry name" value="Ankyrin_rpt-contain_sf"/>
</dbReference>
<dbReference type="PANTHER" id="PTHR23206">
    <property type="entry name" value="MASK PROTEIN"/>
    <property type="match status" value="1"/>
</dbReference>
<comment type="caution">
    <text evidence="5">The sequence shown here is derived from an EMBL/GenBank/DDBJ whole genome shotgun (WGS) entry which is preliminary data.</text>
</comment>
<evidence type="ECO:0000313" key="5">
    <source>
        <dbReference type="EMBL" id="KAJ0396394.1"/>
    </source>
</evidence>
<keyword evidence="2 3" id="KW-0040">ANK repeat</keyword>
<protein>
    <submittedName>
        <fullName evidence="5">Uncharacterized protein</fullName>
    </submittedName>
</protein>
<reference evidence="5" key="1">
    <citation type="submission" date="2021-12" db="EMBL/GenBank/DDBJ databases">
        <title>Prjna785345.</title>
        <authorList>
            <person name="Rujirawat T."/>
            <person name="Krajaejun T."/>
        </authorList>
    </citation>
    <scope>NUCLEOTIDE SEQUENCE</scope>
    <source>
        <strain evidence="5">Pi057C3</strain>
    </source>
</reference>
<evidence type="ECO:0000313" key="6">
    <source>
        <dbReference type="Proteomes" id="UP001209570"/>
    </source>
</evidence>
<dbReference type="EMBL" id="JAKCXM010000297">
    <property type="protein sequence ID" value="KAJ0396394.1"/>
    <property type="molecule type" value="Genomic_DNA"/>
</dbReference>
<feature type="repeat" description="ANK" evidence="3">
    <location>
        <begin position="414"/>
        <end position="446"/>
    </location>
</feature>
<organism evidence="5 6">
    <name type="scientific">Pythium insidiosum</name>
    <name type="common">Pythiosis disease agent</name>
    <dbReference type="NCBI Taxonomy" id="114742"/>
    <lineage>
        <taxon>Eukaryota</taxon>
        <taxon>Sar</taxon>
        <taxon>Stramenopiles</taxon>
        <taxon>Oomycota</taxon>
        <taxon>Peronosporomycetes</taxon>
        <taxon>Pythiales</taxon>
        <taxon>Pythiaceae</taxon>
        <taxon>Pythium</taxon>
    </lineage>
</organism>
<dbReference type="Gene3D" id="1.25.40.20">
    <property type="entry name" value="Ankyrin repeat-containing domain"/>
    <property type="match status" value="1"/>
</dbReference>
<dbReference type="Pfam" id="PF12796">
    <property type="entry name" value="Ank_2"/>
    <property type="match status" value="2"/>
</dbReference>
<feature type="repeat" description="ANK" evidence="3">
    <location>
        <begin position="348"/>
        <end position="380"/>
    </location>
</feature>
<evidence type="ECO:0000256" key="3">
    <source>
        <dbReference type="PROSITE-ProRule" id="PRU00023"/>
    </source>
</evidence>
<evidence type="ECO:0000256" key="1">
    <source>
        <dbReference type="ARBA" id="ARBA00022737"/>
    </source>
</evidence>
<dbReference type="PROSITE" id="PS50297">
    <property type="entry name" value="ANK_REP_REGION"/>
    <property type="match status" value="4"/>
</dbReference>
<feature type="region of interest" description="Disordered" evidence="4">
    <location>
        <begin position="494"/>
        <end position="518"/>
    </location>
</feature>
<sequence length="518" mass="56249">MDDPTAMRASWLHAYDVSVPSCRVLSGVERRVVFAVTLSPRDAASPRRQAQVCTTHRPYSAFRALRKTLAAATAHASAAPWLRSTRCVCAGDACAFRALRIALRETAFPSRHVSSKGMGHRRNGLEAWIRAVCGFFASLPVEDVATGLRDDACATLAAVVQFVGAKDHFPAMYAMARRRPLALHAWHTQRDDAIMAEAVEDWAASPSESNATLSVDELDEEEPATTTTAGSSSPATLPRLAIKPLGVSTMQTFLEDFGEQLLVQHGGDLTELQSPELTMARRWEICLFVACRVGHTYGARLMLFYFAHANVCLDDGTSCLQIAARMGHKDIVTMLLDEDADVNQPSQHGITPLIAACRSGCAEIVELLLDAGADLSACSSKGTYALHAAIIAESLEVVRLLLRRGADVNVSTVSGITPLHFAAKLGSVEMSELLLRHQADPQQLTKNGSDVLAIASTGGHVAICALVLKEMERKSQLWRTSSYGKLSSSSVSLRHKLRRSASPRDRRHEQLRSSSNRE</sequence>
<dbReference type="AlphaFoldDB" id="A0AAD5LYV5"/>
<feature type="compositionally biased region" description="Low complexity" evidence="4">
    <location>
        <begin position="224"/>
        <end position="235"/>
    </location>
</feature>
<dbReference type="Proteomes" id="UP001209570">
    <property type="component" value="Unassembled WGS sequence"/>
</dbReference>